<evidence type="ECO:0000256" key="1">
    <source>
        <dbReference type="SAM" id="Phobius"/>
    </source>
</evidence>
<name>A0A0V0H774_SOLCH</name>
<dbReference type="AlphaFoldDB" id="A0A0V0H774"/>
<dbReference type="EMBL" id="GEDG01024337">
    <property type="protein sequence ID" value="JAP16051.1"/>
    <property type="molecule type" value="Transcribed_RNA"/>
</dbReference>
<evidence type="ECO:0000313" key="2">
    <source>
        <dbReference type="EMBL" id="JAP16051.1"/>
    </source>
</evidence>
<protein>
    <submittedName>
        <fullName evidence="2">Putative ovule protein</fullName>
    </submittedName>
</protein>
<reference evidence="2" key="1">
    <citation type="submission" date="2015-12" db="EMBL/GenBank/DDBJ databases">
        <title>Gene expression during late stages of embryo sac development: a critical building block for successful pollen-pistil interactions.</title>
        <authorList>
            <person name="Liu Y."/>
            <person name="Joly V."/>
            <person name="Sabar M."/>
            <person name="Matton D.P."/>
        </authorList>
    </citation>
    <scope>NUCLEOTIDE SEQUENCE</scope>
</reference>
<keyword evidence="1" id="KW-0812">Transmembrane</keyword>
<sequence length="66" mass="7800">MCYVVLSLLICMFSSLLYLLFHNYFDMLHFELRVFWKQPLYLHEVGVRSTYTLPSSDSTCGITLDQ</sequence>
<feature type="transmembrane region" description="Helical" evidence="1">
    <location>
        <begin position="6"/>
        <end position="25"/>
    </location>
</feature>
<accession>A0A0V0H774</accession>
<organism evidence="2">
    <name type="scientific">Solanum chacoense</name>
    <name type="common">Chaco potato</name>
    <dbReference type="NCBI Taxonomy" id="4108"/>
    <lineage>
        <taxon>Eukaryota</taxon>
        <taxon>Viridiplantae</taxon>
        <taxon>Streptophyta</taxon>
        <taxon>Embryophyta</taxon>
        <taxon>Tracheophyta</taxon>
        <taxon>Spermatophyta</taxon>
        <taxon>Magnoliopsida</taxon>
        <taxon>eudicotyledons</taxon>
        <taxon>Gunneridae</taxon>
        <taxon>Pentapetalae</taxon>
        <taxon>asterids</taxon>
        <taxon>lamiids</taxon>
        <taxon>Solanales</taxon>
        <taxon>Solanaceae</taxon>
        <taxon>Solanoideae</taxon>
        <taxon>Solaneae</taxon>
        <taxon>Solanum</taxon>
    </lineage>
</organism>
<proteinExistence type="predicted"/>
<keyword evidence="1" id="KW-1133">Transmembrane helix</keyword>
<keyword evidence="1" id="KW-0472">Membrane</keyword>